<dbReference type="Proteomes" id="UP000195024">
    <property type="component" value="Unassembled WGS sequence"/>
</dbReference>
<feature type="coiled-coil region" evidence="1">
    <location>
        <begin position="85"/>
        <end position="112"/>
    </location>
</feature>
<dbReference type="EMBL" id="BJWA01000001">
    <property type="protein sequence ID" value="GEL78967.1"/>
    <property type="molecule type" value="Genomic_DNA"/>
</dbReference>
<feature type="region of interest" description="Disordered" evidence="2">
    <location>
        <begin position="1"/>
        <end position="34"/>
    </location>
</feature>
<name>A0A1L8UV13_ENTMU</name>
<sequence length="358" mass="41422">MTKQEDLDLQEVTAENHGTTEPVEEASSTDKEMANEVEEIREEAKIHEKEKVVPNSTNQTDNARSTIEQAVNENQAYLSGKQHDHEDIVDLIAAAEEELADLRLRKYLIEADFNELLVAYHRYVLEDTPISAIAKTSLIEYFAYEILKPLNDIGLELSKQAYDVWETRYFSINYSLTPQKELMFSFVLPTIDQRYQVESINLMRVSPEQMTIEIDDDRVLALIRHWSVERVFSASQITIFNHKLNQLFAYARKLGFTVDQTLLDNTKPLRLDIASKFPATQEVLDDIFIVTMKNPQYDMEKLDDTTYKVLLDKGQSLQISLKDTTRTDLAISSGDYHRSVIDFFINYEFLVPLMVRKD</sequence>
<keyword evidence="1" id="KW-0175">Coiled coil</keyword>
<evidence type="ECO:0000313" key="5">
    <source>
        <dbReference type="Proteomes" id="UP000195024"/>
    </source>
</evidence>
<dbReference type="AlphaFoldDB" id="A0A1L8UV13"/>
<protein>
    <submittedName>
        <fullName evidence="4">Uncharacterized protein</fullName>
    </submittedName>
</protein>
<reference evidence="4 5" key="1">
    <citation type="submission" date="2017-05" db="EMBL/GenBank/DDBJ databases">
        <title>The Genome Sequence of Enterococcus mundtii 6B1_DIV0119.</title>
        <authorList>
            <consortium name="The Broad Institute Genomics Platform"/>
            <consortium name="The Broad Institute Genomic Center for Infectious Diseases"/>
            <person name="Earl A."/>
            <person name="Manson A."/>
            <person name="Schwartman J."/>
            <person name="Gilmore M."/>
            <person name="Abouelleil A."/>
            <person name="Cao P."/>
            <person name="Chapman S."/>
            <person name="Cusick C."/>
            <person name="Shea T."/>
            <person name="Young S."/>
            <person name="Neafsey D."/>
            <person name="Nusbaum C."/>
            <person name="Birren B."/>
        </authorList>
    </citation>
    <scope>NUCLEOTIDE SEQUENCE [LARGE SCALE GENOMIC DNA]</scope>
    <source>
        <strain evidence="4 5">6B1_DIV0119</strain>
    </source>
</reference>
<dbReference type="RefSeq" id="WP_071867067.1">
    <property type="nucleotide sequence ID" value="NZ_BJWA01000001.1"/>
</dbReference>
<evidence type="ECO:0000313" key="3">
    <source>
        <dbReference type="EMBL" id="GEL78967.1"/>
    </source>
</evidence>
<evidence type="ECO:0000313" key="4">
    <source>
        <dbReference type="EMBL" id="OTP27303.1"/>
    </source>
</evidence>
<keyword evidence="6" id="KW-1185">Reference proteome</keyword>
<organism evidence="4 5">
    <name type="scientific">Enterococcus mundtii</name>
    <dbReference type="NCBI Taxonomy" id="53346"/>
    <lineage>
        <taxon>Bacteria</taxon>
        <taxon>Bacillati</taxon>
        <taxon>Bacillota</taxon>
        <taxon>Bacilli</taxon>
        <taxon>Lactobacillales</taxon>
        <taxon>Enterococcaceae</taxon>
        <taxon>Enterococcus</taxon>
    </lineage>
</organism>
<evidence type="ECO:0000256" key="2">
    <source>
        <dbReference type="SAM" id="MobiDB-lite"/>
    </source>
</evidence>
<accession>A0A1L8UV13</accession>
<gene>
    <name evidence="4" type="ORF">A5802_001038</name>
    <name evidence="3" type="ORF">EMU01_01110</name>
</gene>
<proteinExistence type="predicted"/>
<dbReference type="EMBL" id="NGMS01000001">
    <property type="protein sequence ID" value="OTP27303.1"/>
    <property type="molecule type" value="Genomic_DNA"/>
</dbReference>
<evidence type="ECO:0000313" key="6">
    <source>
        <dbReference type="Proteomes" id="UP000321175"/>
    </source>
</evidence>
<reference evidence="3 6" key="2">
    <citation type="submission" date="2019-07" db="EMBL/GenBank/DDBJ databases">
        <title>Whole genome shotgun sequence of Enterococcus mundtii NBRC 100490.</title>
        <authorList>
            <person name="Hosoyama A."/>
            <person name="Uohara A."/>
            <person name="Ohji S."/>
            <person name="Ichikawa N."/>
        </authorList>
    </citation>
    <scope>NUCLEOTIDE SEQUENCE [LARGE SCALE GENOMIC DNA]</scope>
    <source>
        <strain evidence="3 6">NBRC 100490</strain>
    </source>
</reference>
<comment type="caution">
    <text evidence="4">The sequence shown here is derived from an EMBL/GenBank/DDBJ whole genome shotgun (WGS) entry which is preliminary data.</text>
</comment>
<dbReference type="GeneID" id="60999333"/>
<evidence type="ECO:0000256" key="1">
    <source>
        <dbReference type="SAM" id="Coils"/>
    </source>
</evidence>
<dbReference type="Proteomes" id="UP000321175">
    <property type="component" value="Unassembled WGS sequence"/>
</dbReference>